<sequence length="422" mass="47701">MLTHGALCSRSLRVFSKHTYRDGGCFFMKRMMMHKASSSVDDASLEERVFAQTFVSDDDDVRLFACAKTLSARDFAKLIARHNPDAFGRKMKNEPKLRNMGKAKSSFNIALSALVENGRFEEVEKMFSIWREEFPRVDVDVVSVSLVTSALRQTREDIADVERFVFEQKSRHLIKRPNKKVARKKINANKYERDGLLPMGVVYEDEDVIAVCKTSGIPSTSDPSTPSVSDFLMSMKKDDPSFSLSEMNGADARGVVHRLDKLTSGVMLLAKNDVTHCELVSAFYRRKTKKVYNAIASGIFEDDEGEIDFPVDNREAYSKYAVLERLERGESSFVEVMPRTGRKHQIRVHLSSIGHPLVNDALYTPKKIRKSDENSTVVKPKSSSFFLHARSLELPHPSDASKMLKLEAPLSASFLAEIDRLR</sequence>
<dbReference type="InterPro" id="IPR006224">
    <property type="entry name" value="PsdUridine_synth_RluA-like_CS"/>
</dbReference>
<dbReference type="OrthoDB" id="418349at2759"/>
<evidence type="ECO:0000313" key="5">
    <source>
        <dbReference type="Proteomes" id="UP000198341"/>
    </source>
</evidence>
<proteinExistence type="inferred from homology"/>
<dbReference type="STRING" id="41875.K8EBM9"/>
<dbReference type="AlphaFoldDB" id="K8EBM9"/>
<gene>
    <name evidence="4" type="ORF">Bathy02g03330</name>
</gene>
<evidence type="ECO:0000256" key="1">
    <source>
        <dbReference type="ARBA" id="ARBA00000073"/>
    </source>
</evidence>
<dbReference type="InterPro" id="IPR020103">
    <property type="entry name" value="PsdUridine_synth_cat_dom_sf"/>
</dbReference>
<dbReference type="Pfam" id="PF00849">
    <property type="entry name" value="PseudoU_synth_2"/>
    <property type="match status" value="1"/>
</dbReference>
<dbReference type="RefSeq" id="XP_007515041.1">
    <property type="nucleotide sequence ID" value="XM_007514979.1"/>
</dbReference>
<accession>K8EBM9</accession>
<comment type="catalytic activity">
    <reaction evidence="1">
        <text>a uridine in RNA = a pseudouridine in RNA</text>
        <dbReference type="Rhea" id="RHEA:48348"/>
        <dbReference type="Rhea" id="RHEA-COMP:12068"/>
        <dbReference type="Rhea" id="RHEA-COMP:12069"/>
        <dbReference type="ChEBI" id="CHEBI:65314"/>
        <dbReference type="ChEBI" id="CHEBI:65315"/>
    </reaction>
</comment>
<evidence type="ECO:0000256" key="2">
    <source>
        <dbReference type="ARBA" id="ARBA00010876"/>
    </source>
</evidence>
<protein>
    <submittedName>
        <fullName evidence="4">Pseudouridine synthase, RluA family</fullName>
    </submittedName>
</protein>
<comment type="similarity">
    <text evidence="2">Belongs to the pseudouridine synthase RluA family.</text>
</comment>
<dbReference type="eggNOG" id="KOG1919">
    <property type="taxonomic scope" value="Eukaryota"/>
</dbReference>
<dbReference type="PANTHER" id="PTHR21600:SF87">
    <property type="entry name" value="RNA PSEUDOURIDYLATE SYNTHASE DOMAIN-CONTAINING PROTEIN 1"/>
    <property type="match status" value="1"/>
</dbReference>
<dbReference type="GO" id="GO:0003723">
    <property type="term" value="F:RNA binding"/>
    <property type="evidence" value="ECO:0007669"/>
    <property type="project" value="InterPro"/>
</dbReference>
<dbReference type="CDD" id="cd02869">
    <property type="entry name" value="PseudoU_synth_RluA_like"/>
    <property type="match status" value="1"/>
</dbReference>
<keyword evidence="5" id="KW-1185">Reference proteome</keyword>
<name>K8EBM9_9CHLO</name>
<dbReference type="GO" id="GO:0000455">
    <property type="term" value="P:enzyme-directed rRNA pseudouridine synthesis"/>
    <property type="evidence" value="ECO:0007669"/>
    <property type="project" value="TreeGrafter"/>
</dbReference>
<dbReference type="KEGG" id="bpg:Bathy02g03330"/>
<evidence type="ECO:0000313" key="4">
    <source>
        <dbReference type="EMBL" id="CCO15281.1"/>
    </source>
</evidence>
<dbReference type="Proteomes" id="UP000198341">
    <property type="component" value="Chromosome 2"/>
</dbReference>
<dbReference type="GO" id="GO:0009982">
    <property type="term" value="F:pseudouridine synthase activity"/>
    <property type="evidence" value="ECO:0007669"/>
    <property type="project" value="InterPro"/>
</dbReference>
<evidence type="ECO:0000259" key="3">
    <source>
        <dbReference type="Pfam" id="PF00849"/>
    </source>
</evidence>
<dbReference type="GeneID" id="19017446"/>
<dbReference type="Gene3D" id="3.30.2350.10">
    <property type="entry name" value="Pseudouridine synthase"/>
    <property type="match status" value="1"/>
</dbReference>
<dbReference type="PROSITE" id="PS01129">
    <property type="entry name" value="PSI_RLU"/>
    <property type="match status" value="1"/>
</dbReference>
<dbReference type="PANTHER" id="PTHR21600">
    <property type="entry name" value="MITOCHONDRIAL RNA PSEUDOURIDINE SYNTHASE"/>
    <property type="match status" value="1"/>
</dbReference>
<dbReference type="EMBL" id="FO082277">
    <property type="protein sequence ID" value="CCO15281.1"/>
    <property type="molecule type" value="Genomic_DNA"/>
</dbReference>
<reference evidence="4 5" key="1">
    <citation type="submission" date="2011-10" db="EMBL/GenBank/DDBJ databases">
        <authorList>
            <person name="Genoscope - CEA"/>
        </authorList>
    </citation>
    <scope>NUCLEOTIDE SEQUENCE [LARGE SCALE GENOMIC DNA]</scope>
    <source>
        <strain evidence="4 5">RCC 1105</strain>
    </source>
</reference>
<dbReference type="InterPro" id="IPR050188">
    <property type="entry name" value="RluA_PseudoU_synthase"/>
</dbReference>
<dbReference type="SUPFAM" id="SSF55120">
    <property type="entry name" value="Pseudouridine synthase"/>
    <property type="match status" value="1"/>
</dbReference>
<organism evidence="4 5">
    <name type="scientific">Bathycoccus prasinos</name>
    <dbReference type="NCBI Taxonomy" id="41875"/>
    <lineage>
        <taxon>Eukaryota</taxon>
        <taxon>Viridiplantae</taxon>
        <taxon>Chlorophyta</taxon>
        <taxon>Mamiellophyceae</taxon>
        <taxon>Mamiellales</taxon>
        <taxon>Bathycoccaceae</taxon>
        <taxon>Bathycoccus</taxon>
    </lineage>
</organism>
<dbReference type="InterPro" id="IPR006145">
    <property type="entry name" value="PsdUridine_synth_RsuA/RluA"/>
</dbReference>
<feature type="domain" description="Pseudouridine synthase RsuA/RluA-like" evidence="3">
    <location>
        <begin position="207"/>
        <end position="352"/>
    </location>
</feature>